<feature type="transmembrane region" description="Helical" evidence="6">
    <location>
        <begin position="223"/>
        <end position="245"/>
    </location>
</feature>
<evidence type="ECO:0000256" key="4">
    <source>
        <dbReference type="ARBA" id="ARBA00022989"/>
    </source>
</evidence>
<dbReference type="AlphaFoldDB" id="H2U3U8"/>
<evidence type="ECO:0000313" key="7">
    <source>
        <dbReference type="Ensembl" id="ENSTRUP00000031609.3"/>
    </source>
</evidence>
<dbReference type="InterPro" id="IPR007311">
    <property type="entry name" value="ST7"/>
</dbReference>
<dbReference type="Proteomes" id="UP000005226">
    <property type="component" value="Chromosome 19"/>
</dbReference>
<keyword evidence="3 6" id="KW-0812">Transmembrane</keyword>
<gene>
    <name evidence="7" type="primary">LOC101064496</name>
</gene>
<dbReference type="FunCoup" id="H2U3U8">
    <property type="interactions" value="188"/>
</dbReference>
<dbReference type="Ensembl" id="ENSTRUT00000031732.3">
    <property type="protein sequence ID" value="ENSTRUP00000031609.3"/>
    <property type="gene ID" value="ENSTRUG00000012482.3"/>
</dbReference>
<feature type="transmembrane region" description="Helical" evidence="6">
    <location>
        <begin position="68"/>
        <end position="91"/>
    </location>
</feature>
<dbReference type="Gene3D" id="1.25.40.10">
    <property type="entry name" value="Tetratricopeptide repeat domain"/>
    <property type="match status" value="1"/>
</dbReference>
<dbReference type="OMA" id="QDYEIMQ"/>
<dbReference type="CDD" id="cd11557">
    <property type="entry name" value="ST7"/>
    <property type="match status" value="1"/>
</dbReference>
<dbReference type="PANTHER" id="PTHR12745">
    <property type="entry name" value="SUPPRESSION OF TUMORIGENICITY 7"/>
    <property type="match status" value="1"/>
</dbReference>
<keyword evidence="4 6" id="KW-1133">Transmembrane helix</keyword>
<dbReference type="GO" id="GO:0016020">
    <property type="term" value="C:membrane"/>
    <property type="evidence" value="ECO:0007669"/>
    <property type="project" value="UniProtKB-SubCell"/>
</dbReference>
<reference evidence="7 8" key="1">
    <citation type="journal article" date="2011" name="Genome Biol. Evol.">
        <title>Integration of the genetic map and genome assembly of fugu facilitates insights into distinct features of genome evolution in teleosts and mammals.</title>
        <authorList>
            <person name="Kai W."/>
            <person name="Kikuchi K."/>
            <person name="Tohari S."/>
            <person name="Chew A.K."/>
            <person name="Tay A."/>
            <person name="Fujiwara A."/>
            <person name="Hosoya S."/>
            <person name="Suetake H."/>
            <person name="Naruse K."/>
            <person name="Brenner S."/>
            <person name="Suzuki Y."/>
            <person name="Venkatesh B."/>
        </authorList>
    </citation>
    <scope>NUCLEOTIDE SEQUENCE [LARGE SCALE GENOMIC DNA]</scope>
</reference>
<evidence type="ECO:0000256" key="1">
    <source>
        <dbReference type="ARBA" id="ARBA00004141"/>
    </source>
</evidence>
<dbReference type="InterPro" id="IPR011990">
    <property type="entry name" value="TPR-like_helical_dom_sf"/>
</dbReference>
<reference evidence="7" key="2">
    <citation type="submission" date="2025-08" db="UniProtKB">
        <authorList>
            <consortium name="Ensembl"/>
        </authorList>
    </citation>
    <scope>IDENTIFICATION</scope>
</reference>
<evidence type="ECO:0000256" key="5">
    <source>
        <dbReference type="ARBA" id="ARBA00023136"/>
    </source>
</evidence>
<evidence type="ECO:0000313" key="8">
    <source>
        <dbReference type="Proteomes" id="UP000005226"/>
    </source>
</evidence>
<evidence type="ECO:0000256" key="2">
    <source>
        <dbReference type="ARBA" id="ARBA00009751"/>
    </source>
</evidence>
<dbReference type="GeneTree" id="ENSGT00390000000873"/>
<feature type="transmembrane region" description="Helical" evidence="6">
    <location>
        <begin position="26"/>
        <end position="48"/>
    </location>
</feature>
<feature type="transmembrane region" description="Helical" evidence="6">
    <location>
        <begin position="507"/>
        <end position="527"/>
    </location>
</feature>
<evidence type="ECO:0000256" key="3">
    <source>
        <dbReference type="ARBA" id="ARBA00022692"/>
    </source>
</evidence>
<comment type="similarity">
    <text evidence="2">Belongs to the ST7 family.</text>
</comment>
<proteinExistence type="inferred from homology"/>
<feature type="transmembrane region" description="Helical" evidence="6">
    <location>
        <begin position="534"/>
        <end position="554"/>
    </location>
</feature>
<sequence length="572" mass="65055">MENTAGSNPQSNGFTEKLKSWLSWSWTYVCFIWFGMVLIMIYVLWSPLKLQETLASASVFLNTLTPKFYVALTGTSSLISGLILIFEWWYFRKYGTSFIEQVSVSHLRPLLGGVESSSATGLFTSINGETEPRPSVSECKVWRNPLNLFRGAEYNRYTWVTGKEPLTYYDMNLSAQDHQTFFTGDTPQLRPEDAVMQKAWRERNPQARIRAAYQALEMNQESVFFLSTIILNAVLMSCAAAYVLLAEEEATTITEAERLFRKALSIGKPLLRPTPSQQESGSEHLDINLLVYIKRRLAMCARKLGRVKEAVKMMRDLMKEFPLLGMLNIHENLLEALLELQAYADVQAVLAKYDDISLPKSATICYTSALLKARAVSDKFSPEAASRRGLSSAEMNAVEAIHRAVEFNPHVPKYLLEMKSLILPPEHILKRGDSEAVAYAFFHLQHWKRAEGALNLLHCTWEGTFRLIPYPLEKGHLFYPYPGCTETADRELLPSFHEVSVYPKKELPFFILFTAGLCSFTAMLAMLTHQFPELMGVFAKAFFSTLFAPLGFFADKMESFMPSSFWHQLTRI</sequence>
<dbReference type="PANTHER" id="PTHR12745:SF11">
    <property type="entry name" value="SUPPRESSOR OF TUMORIGENICITY 7 PROTEIN-LIKE"/>
    <property type="match status" value="1"/>
</dbReference>
<keyword evidence="8" id="KW-1185">Reference proteome</keyword>
<keyword evidence="5 6" id="KW-0472">Membrane</keyword>
<comment type="subcellular location">
    <subcellularLocation>
        <location evidence="1">Membrane</location>
        <topology evidence="1">Multi-pass membrane protein</topology>
    </subcellularLocation>
</comment>
<dbReference type="InParanoid" id="H2U3U8"/>
<evidence type="ECO:0000256" key="6">
    <source>
        <dbReference type="SAM" id="Phobius"/>
    </source>
</evidence>
<name>H2U3U8_TAKRU</name>
<reference evidence="7" key="3">
    <citation type="submission" date="2025-09" db="UniProtKB">
        <authorList>
            <consortium name="Ensembl"/>
        </authorList>
    </citation>
    <scope>IDENTIFICATION</scope>
</reference>
<organism evidence="7 8">
    <name type="scientific">Takifugu rubripes</name>
    <name type="common">Japanese pufferfish</name>
    <name type="synonym">Fugu rubripes</name>
    <dbReference type="NCBI Taxonomy" id="31033"/>
    <lineage>
        <taxon>Eukaryota</taxon>
        <taxon>Metazoa</taxon>
        <taxon>Chordata</taxon>
        <taxon>Craniata</taxon>
        <taxon>Vertebrata</taxon>
        <taxon>Euteleostomi</taxon>
        <taxon>Actinopterygii</taxon>
        <taxon>Neopterygii</taxon>
        <taxon>Teleostei</taxon>
        <taxon>Neoteleostei</taxon>
        <taxon>Acanthomorphata</taxon>
        <taxon>Eupercaria</taxon>
        <taxon>Tetraodontiformes</taxon>
        <taxon>Tetradontoidea</taxon>
        <taxon>Tetraodontidae</taxon>
        <taxon>Takifugu</taxon>
    </lineage>
</organism>
<accession>H2U3U8</accession>
<protein>
    <submittedName>
        <fullName evidence="7">Suppression of tumorigenicity 7 like</fullName>
    </submittedName>
</protein>
<dbReference type="Pfam" id="PF04184">
    <property type="entry name" value="ST7"/>
    <property type="match status" value="1"/>
</dbReference>